<dbReference type="EMBL" id="UYWX01000002">
    <property type="protein sequence ID" value="VDM15646.1"/>
    <property type="molecule type" value="Genomic_DNA"/>
</dbReference>
<dbReference type="WBParaSite" id="TTAC_0000003001-mRNA-1">
    <property type="protein sequence ID" value="TTAC_0000003001-mRNA-1"/>
    <property type="gene ID" value="TTAC_0000003001"/>
</dbReference>
<dbReference type="InterPro" id="IPR007231">
    <property type="entry name" value="Nucleoporin_int_Nup93/Nic96"/>
</dbReference>
<evidence type="ECO:0000313" key="8">
    <source>
        <dbReference type="WBParaSite" id="TTAC_0000003001-mRNA-1"/>
    </source>
</evidence>
<name>A0A0R3WHK9_HYDTA</name>
<dbReference type="Proteomes" id="UP000274429">
    <property type="component" value="Unassembled WGS sequence"/>
</dbReference>
<protein>
    <recommendedName>
        <fullName evidence="5">Nuclear pore protein</fullName>
    </recommendedName>
</protein>
<dbReference type="GO" id="GO:0006606">
    <property type="term" value="P:protein import into nucleus"/>
    <property type="evidence" value="ECO:0007669"/>
    <property type="project" value="TreeGrafter"/>
</dbReference>
<gene>
    <name evidence="6" type="ORF">TTAC_LOCUS31</name>
</gene>
<evidence type="ECO:0000256" key="1">
    <source>
        <dbReference type="ARBA" id="ARBA00004567"/>
    </source>
</evidence>
<reference evidence="8" key="1">
    <citation type="submission" date="2017-02" db="UniProtKB">
        <authorList>
            <consortium name="WormBaseParasite"/>
        </authorList>
    </citation>
    <scope>IDENTIFICATION</scope>
</reference>
<evidence type="ECO:0000256" key="4">
    <source>
        <dbReference type="ARBA" id="ARBA00023242"/>
    </source>
</evidence>
<comment type="subcellular location">
    <subcellularLocation>
        <location evidence="1 5">Nucleus</location>
        <location evidence="1 5">Nuclear pore complex</location>
    </subcellularLocation>
</comment>
<comment type="similarity">
    <text evidence="2 5">Belongs to the nucleoporin interacting component (NIC) family.</text>
</comment>
<keyword evidence="7" id="KW-1185">Reference proteome</keyword>
<keyword evidence="5" id="KW-0509">mRNA transport</keyword>
<proteinExistence type="inferred from homology"/>
<reference evidence="6 7" key="2">
    <citation type="submission" date="2018-11" db="EMBL/GenBank/DDBJ databases">
        <authorList>
            <consortium name="Pathogen Informatics"/>
        </authorList>
    </citation>
    <scope>NUCLEOTIDE SEQUENCE [LARGE SCALE GENOMIC DNA]</scope>
</reference>
<dbReference type="GO" id="GO:0017056">
    <property type="term" value="F:structural constituent of nuclear pore"/>
    <property type="evidence" value="ECO:0007669"/>
    <property type="project" value="InterPro"/>
</dbReference>
<evidence type="ECO:0000256" key="5">
    <source>
        <dbReference type="RuleBase" id="RU364035"/>
    </source>
</evidence>
<dbReference type="OrthoDB" id="1918363at2759"/>
<dbReference type="STRING" id="6205.A0A0R3WHK9"/>
<evidence type="ECO:0000313" key="7">
    <source>
        <dbReference type="Proteomes" id="UP000274429"/>
    </source>
</evidence>
<keyword evidence="5" id="KW-0811">Translocation</keyword>
<organism evidence="8">
    <name type="scientific">Hydatigena taeniaeformis</name>
    <name type="common">Feline tapeworm</name>
    <name type="synonym">Taenia taeniaeformis</name>
    <dbReference type="NCBI Taxonomy" id="6205"/>
    <lineage>
        <taxon>Eukaryota</taxon>
        <taxon>Metazoa</taxon>
        <taxon>Spiralia</taxon>
        <taxon>Lophotrochozoa</taxon>
        <taxon>Platyhelminthes</taxon>
        <taxon>Cestoda</taxon>
        <taxon>Eucestoda</taxon>
        <taxon>Cyclophyllidea</taxon>
        <taxon>Taeniidae</taxon>
        <taxon>Hydatigera</taxon>
    </lineage>
</organism>
<dbReference type="GO" id="GO:0016973">
    <property type="term" value="P:poly(A)+ mRNA export from nucleus"/>
    <property type="evidence" value="ECO:0007669"/>
    <property type="project" value="TreeGrafter"/>
</dbReference>
<accession>A0A0R3WHK9</accession>
<dbReference type="PANTHER" id="PTHR11225">
    <property type="entry name" value="NUCLEAR PORE COMPLEX PROTEIN NUP93 NUCLEOPORIN NUP93 DEAD EYE PROTEIN"/>
    <property type="match status" value="1"/>
</dbReference>
<evidence type="ECO:0000256" key="2">
    <source>
        <dbReference type="ARBA" id="ARBA00010186"/>
    </source>
</evidence>
<keyword evidence="5" id="KW-0653">Protein transport</keyword>
<evidence type="ECO:0000313" key="6">
    <source>
        <dbReference type="EMBL" id="VDM15646.1"/>
    </source>
</evidence>
<keyword evidence="5" id="KW-0813">Transport</keyword>
<dbReference type="PANTHER" id="PTHR11225:SF4">
    <property type="entry name" value="NUCLEAR PORE COMPLEX PROTEIN NUP93"/>
    <property type="match status" value="1"/>
</dbReference>
<dbReference type="AlphaFoldDB" id="A0A0R3WHK9"/>
<dbReference type="GO" id="GO:0005643">
    <property type="term" value="C:nuclear pore"/>
    <property type="evidence" value="ECO:0007669"/>
    <property type="project" value="UniProtKB-SubCell"/>
</dbReference>
<sequence length="982" mass="108342">MDSLEELVEQSDRLLMEIQGDTDLPLITRSLEQMGAYGEKLCSSRGVRSDVKAARLLGPTINYDLPSNLSAKLESLSQIKEVELAKPKIDMDIHTFLRCERENVLFTATEQAKRAVFDEVDSICRRATSSWWDRQAAAILTALASSAGPIDSAIFQSIPSSITADTTMSREFLSHTASIDYSIESQASISKEELFYANQVDKYLIDSLTTTHIVYLRPMSVSSGLLNKPSLYDYLYNTSNAKSVFFDESKQNDFCEVFRLIKRMFSISAINIDDIGPSETPLLDLPLPPTHERALEARSGSVLQSAFLRRAIAHLEAEFATYLQTVVASNPRLAQLGGCPGVKSLVRAFLNVKNPSFQSSGATDFNSFGDFEVLIAQFAPTILLFLGRFCRWQAGLAHDILLPSLWRPAGCCWHRIRRSVCLAFRIGNVYLESMSIYCINLHSNNLGDFAQILNTYMVEDRCLPPKLVANVRKTYRRLVKTSRDPYKRLVYCLLGCCDLSDAHTDVGQSIDDFLWLRLSQISTNDGTADQQDDAETLSIGQLQNLLYETYGKGTPVFKTGVSVGETYFDAWNQPLMYFKILCLSQQFEGALAFLSRIEGLRCHAVHLALLLREMKILLLPTSKQAPLVSRVDSDPSGFRRLNFIRLLLLYTRKFESGNPTLCLNYYYFLHDLPSVSEGKEKTPTATLPGFGMSSLFVQCVAELVIQTGEFDLLLGRLVSDGGALRQAGAIDRFASVAPPTSLITAVAEMLEARGQMVQAVSVYLLAGEVKNLLSAVRLTNLLLVGVVAIGAFNGLRTTSNSDREDIMSLATKVGLSVRRLDPITSAVGGEVTSDSGNCGDVSPALQSAARVLYYLLDLATFFDLASAGQWQAALDHMDRLGLLPTTAASEEIDAKVAGFAALSDLVRRPIPAALLQLMRCLTAKASNARANDREPSLCLVEVRARMRALITFVGRIPYRMPSEVYARLAQVEMQLSSASSCA</sequence>
<dbReference type="Pfam" id="PF04097">
    <property type="entry name" value="Nic96"/>
    <property type="match status" value="2"/>
</dbReference>
<evidence type="ECO:0000256" key="3">
    <source>
        <dbReference type="ARBA" id="ARBA00023132"/>
    </source>
</evidence>
<keyword evidence="4 5" id="KW-0539">Nucleus</keyword>
<keyword evidence="5" id="KW-0472">Membrane</keyword>
<keyword evidence="3 5" id="KW-0906">Nuclear pore complex</keyword>